<gene>
    <name evidence="1" type="ORF">SCHPADRAFT_246717</name>
</gene>
<dbReference type="InterPro" id="IPR036537">
    <property type="entry name" value="Adaptor_Cbl_N_dom_sf"/>
</dbReference>
<accession>A0A0H2SF66</accession>
<dbReference type="STRING" id="27342.A0A0H2SF66"/>
<name>A0A0H2SF66_9AGAM</name>
<sequence length="189" mass="21236">MARFAARAPPGHEDASPFTNLTRFSSPLSHLALPLLFSTTTFSRSYNHHPKTKMVLAGLESTLKIAESVLDGFPIPAAKFVINGVLKFIDNVKTSCSNQETLNKLNEHMTALVTLVLEPLSGKDEKDIPHELRDQVDKFVNELDSLARWVEPHTSILKQLFFAKEDEKELTEFSESVRRAVAQFDERAD</sequence>
<organism evidence="1 2">
    <name type="scientific">Schizopora paradoxa</name>
    <dbReference type="NCBI Taxonomy" id="27342"/>
    <lineage>
        <taxon>Eukaryota</taxon>
        <taxon>Fungi</taxon>
        <taxon>Dikarya</taxon>
        <taxon>Basidiomycota</taxon>
        <taxon>Agaricomycotina</taxon>
        <taxon>Agaricomycetes</taxon>
        <taxon>Hymenochaetales</taxon>
        <taxon>Schizoporaceae</taxon>
        <taxon>Schizopora</taxon>
    </lineage>
</organism>
<protein>
    <submittedName>
        <fullName evidence="1">Uncharacterized protein</fullName>
    </submittedName>
</protein>
<proteinExistence type="predicted"/>
<dbReference type="EMBL" id="KQ085925">
    <property type="protein sequence ID" value="KLO15721.1"/>
    <property type="molecule type" value="Genomic_DNA"/>
</dbReference>
<reference evidence="1 2" key="1">
    <citation type="submission" date="2015-04" db="EMBL/GenBank/DDBJ databases">
        <title>Complete genome sequence of Schizopora paradoxa KUC8140, a cosmopolitan wood degrader in East Asia.</title>
        <authorList>
            <consortium name="DOE Joint Genome Institute"/>
            <person name="Min B."/>
            <person name="Park H."/>
            <person name="Jang Y."/>
            <person name="Kim J.-J."/>
            <person name="Kim K.H."/>
            <person name="Pangilinan J."/>
            <person name="Lipzen A."/>
            <person name="Riley R."/>
            <person name="Grigoriev I.V."/>
            <person name="Spatafora J.W."/>
            <person name="Choi I.-G."/>
        </authorList>
    </citation>
    <scope>NUCLEOTIDE SEQUENCE [LARGE SCALE GENOMIC DNA]</scope>
    <source>
        <strain evidence="1 2">KUC8140</strain>
    </source>
</reference>
<dbReference type="Proteomes" id="UP000053477">
    <property type="component" value="Unassembled WGS sequence"/>
</dbReference>
<dbReference type="GO" id="GO:0007166">
    <property type="term" value="P:cell surface receptor signaling pathway"/>
    <property type="evidence" value="ECO:0007669"/>
    <property type="project" value="InterPro"/>
</dbReference>
<dbReference type="Gene3D" id="1.20.930.20">
    <property type="entry name" value="Adaptor protein Cbl, N-terminal domain"/>
    <property type="match status" value="1"/>
</dbReference>
<evidence type="ECO:0000313" key="2">
    <source>
        <dbReference type="Proteomes" id="UP000053477"/>
    </source>
</evidence>
<dbReference type="AlphaFoldDB" id="A0A0H2SF66"/>
<keyword evidence="2" id="KW-1185">Reference proteome</keyword>
<evidence type="ECO:0000313" key="1">
    <source>
        <dbReference type="EMBL" id="KLO15721.1"/>
    </source>
</evidence>
<dbReference type="InParanoid" id="A0A0H2SF66"/>